<dbReference type="GO" id="GO:0006099">
    <property type="term" value="P:tricarboxylic acid cycle"/>
    <property type="evidence" value="ECO:0007669"/>
    <property type="project" value="TreeGrafter"/>
</dbReference>
<dbReference type="STRING" id="39432.ENSSBOP00000005225"/>
<dbReference type="PANTHER" id="PTHR11739">
    <property type="entry name" value="CITRATE SYNTHASE"/>
    <property type="match status" value="1"/>
</dbReference>
<organism evidence="2 3">
    <name type="scientific">Saimiri boliviensis boliviensis</name>
    <name type="common">Bolivian squirrel monkey</name>
    <dbReference type="NCBI Taxonomy" id="39432"/>
    <lineage>
        <taxon>Eukaryota</taxon>
        <taxon>Metazoa</taxon>
        <taxon>Chordata</taxon>
        <taxon>Craniata</taxon>
        <taxon>Vertebrata</taxon>
        <taxon>Euteleostomi</taxon>
        <taxon>Mammalia</taxon>
        <taxon>Eutheria</taxon>
        <taxon>Euarchontoglires</taxon>
        <taxon>Primates</taxon>
        <taxon>Haplorrhini</taxon>
        <taxon>Platyrrhini</taxon>
        <taxon>Cebidae</taxon>
        <taxon>Saimiriinae</taxon>
        <taxon>Saimiri</taxon>
    </lineage>
</organism>
<dbReference type="InterPro" id="IPR002020">
    <property type="entry name" value="Citrate_synthase"/>
</dbReference>
<dbReference type="PANTHER" id="PTHR11739:SF8">
    <property type="entry name" value="CITRATE SYNTHASE, MITOCHONDRIAL"/>
    <property type="match status" value="1"/>
</dbReference>
<dbReference type="InterPro" id="IPR016142">
    <property type="entry name" value="Citrate_synth-like_lrg_a-sub"/>
</dbReference>
<protein>
    <recommendedName>
        <fullName evidence="4">Citrate synthase</fullName>
    </recommendedName>
</protein>
<dbReference type="GO" id="GO:0005975">
    <property type="term" value="P:carbohydrate metabolic process"/>
    <property type="evidence" value="ECO:0007669"/>
    <property type="project" value="TreeGrafter"/>
</dbReference>
<evidence type="ECO:0000256" key="1">
    <source>
        <dbReference type="ARBA" id="ARBA00004751"/>
    </source>
</evidence>
<name>A0A2K6SCW8_SAIBB</name>
<dbReference type="Ensembl" id="ENSSBOT00000021833.1">
    <property type="protein sequence ID" value="ENSSBOP00000005225.1"/>
    <property type="gene ID" value="ENSSBOG00000019424.1"/>
</dbReference>
<comment type="pathway">
    <text evidence="1">Carbohydrate metabolism; tricarboxylic acid cycle; isocitrate from oxaloacetate: step 1/2.</text>
</comment>
<evidence type="ECO:0000313" key="2">
    <source>
        <dbReference type="Ensembl" id="ENSSBOP00000005225.1"/>
    </source>
</evidence>
<dbReference type="SUPFAM" id="SSF48256">
    <property type="entry name" value="Citrate synthase"/>
    <property type="match status" value="1"/>
</dbReference>
<reference evidence="2" key="1">
    <citation type="submission" date="2025-08" db="UniProtKB">
        <authorList>
            <consortium name="Ensembl"/>
        </authorList>
    </citation>
    <scope>IDENTIFICATION</scope>
</reference>
<keyword evidence="3" id="KW-1185">Reference proteome</keyword>
<dbReference type="GO" id="GO:0005759">
    <property type="term" value="C:mitochondrial matrix"/>
    <property type="evidence" value="ECO:0007669"/>
    <property type="project" value="TreeGrafter"/>
</dbReference>
<dbReference type="OMA" id="GHDGIRF"/>
<dbReference type="InterPro" id="IPR036969">
    <property type="entry name" value="Citrate_synthase_sf"/>
</dbReference>
<sequence length="158" mass="17181">MALLTVATQLLGTKNTSCLVLAAQHASASSANLKDTLADLIPKEQARIKPFRQQHGKTALDPITVLLDPDDGIRFRGFSIPEGQKVLPKADGGEGPLPKDLFWLLVTRQIPTEEQVSGLSKQWAKRAALPSHVVTTLDNFPTNLHPHLSSVQPVQPQQ</sequence>
<dbReference type="GeneTree" id="ENSGT00390000006813"/>
<dbReference type="Proteomes" id="UP000233220">
    <property type="component" value="Unplaced"/>
</dbReference>
<dbReference type="Gene3D" id="1.10.580.10">
    <property type="entry name" value="Citrate Synthase, domain 1"/>
    <property type="match status" value="1"/>
</dbReference>
<proteinExistence type="predicted"/>
<evidence type="ECO:0008006" key="4">
    <source>
        <dbReference type="Google" id="ProtNLM"/>
    </source>
</evidence>
<dbReference type="GO" id="GO:0046912">
    <property type="term" value="F:acyltransferase activity, acyl groups converted into alkyl on transfer"/>
    <property type="evidence" value="ECO:0007669"/>
    <property type="project" value="InterPro"/>
</dbReference>
<reference evidence="2" key="2">
    <citation type="submission" date="2025-09" db="UniProtKB">
        <authorList>
            <consortium name="Ensembl"/>
        </authorList>
    </citation>
    <scope>IDENTIFICATION</scope>
</reference>
<accession>A0A2K6SCW8</accession>
<evidence type="ECO:0000313" key="3">
    <source>
        <dbReference type="Proteomes" id="UP000233220"/>
    </source>
</evidence>
<dbReference type="Pfam" id="PF00285">
    <property type="entry name" value="Citrate_synt"/>
    <property type="match status" value="1"/>
</dbReference>
<dbReference type="AlphaFoldDB" id="A0A2K6SCW8"/>